<proteinExistence type="predicted"/>
<evidence type="ECO:0000313" key="5">
    <source>
        <dbReference type="Proteomes" id="UP000196151"/>
    </source>
</evidence>
<evidence type="ECO:0000256" key="1">
    <source>
        <dbReference type="ARBA" id="ARBA00023015"/>
    </source>
</evidence>
<dbReference type="AlphaFoldDB" id="A0AAQ3W6M5"/>
<dbReference type="Proteomes" id="UP000196151">
    <property type="component" value="Chromosome"/>
</dbReference>
<evidence type="ECO:0000259" key="3">
    <source>
        <dbReference type="Pfam" id="PF05043"/>
    </source>
</evidence>
<evidence type="ECO:0000256" key="2">
    <source>
        <dbReference type="ARBA" id="ARBA00023163"/>
    </source>
</evidence>
<reference evidence="4" key="1">
    <citation type="submission" date="2017-05" db="EMBL/GenBank/DDBJ databases">
        <authorList>
            <consortium name="The Broad Institute Genomics Platform"/>
            <consortium name="The Broad Institute Genomic Center for Infectious Diseases"/>
            <person name="Earl A."/>
            <person name="Manson A."/>
            <person name="Schwartman J."/>
            <person name="Gilmore M."/>
            <person name="Abouelleil A."/>
            <person name="Cao P."/>
            <person name="Chapman S."/>
            <person name="Cusick C."/>
            <person name="Shea T."/>
            <person name="Young S."/>
            <person name="Neafsey D."/>
            <person name="Nusbaum C."/>
            <person name="Birren B."/>
        </authorList>
    </citation>
    <scope>NUCLEOTIDE SEQUENCE</scope>
    <source>
        <strain evidence="4">9D6_DIV0238</strain>
    </source>
</reference>
<evidence type="ECO:0000313" key="4">
    <source>
        <dbReference type="EMBL" id="WYJ95148.1"/>
    </source>
</evidence>
<organism evidence="4 5">
    <name type="scientific">Candidatus Enterococcus dunnyi</name>
    <dbReference type="NCBI Taxonomy" id="1834192"/>
    <lineage>
        <taxon>Bacteria</taxon>
        <taxon>Bacillati</taxon>
        <taxon>Bacillota</taxon>
        <taxon>Bacilli</taxon>
        <taxon>Lactobacillales</taxon>
        <taxon>Enterococcaceae</taxon>
        <taxon>Enterococcus</taxon>
    </lineage>
</organism>
<feature type="domain" description="Mga helix-turn-helix" evidence="3">
    <location>
        <begin position="80"/>
        <end position="166"/>
    </location>
</feature>
<dbReference type="Gene3D" id="1.10.10.10">
    <property type="entry name" value="Winged helix-like DNA-binding domain superfamily/Winged helix DNA-binding domain"/>
    <property type="match status" value="1"/>
</dbReference>
<sequence>MELGSIIDNFTKRKLLLLEQLKTADDFVSIQELITTTHWERKTILKYLDALAEDCSSFSSDEIVLIKAEQAIILSYSTYKSYRSLYLSIINHSLPIKLLQDLLLGDSVSIGRCLNEYFISESTLKRQLKKLNQLLSTYYLKIAQKKGVFILIGAEHQIRIFAYTFFWLLYRGKGWPFTAVAEQKITDLLDYMEEFSRPWNHSKHRQLHYILALNLIRYRKSFKIQLSKEQLHTYFSQAYLDTPRGWLNRFNYPESEILFFFILSQSHENFLSVPSFKKEILTFHRATHTEVFESTEQFFDLFSEQIIPLSEEEREKSYISIFANHLFCSVFPAFPEEMTGFTNASQFSEQFPVLFKKLANMVEQLERQTQFSLFKNKDFLIPNYALLFASLTDITSFESEITVCFDTDYPILMEKRIMDIFESYFGRSFNLTIFFKIDVLDTKFDLLLTSSFIPCFDEMATYTIYIPDRLRAQEILDIEKVLIKIQQSKTIK</sequence>
<accession>A0AAQ3W6M5</accession>
<keyword evidence="1" id="KW-0805">Transcription regulation</keyword>
<dbReference type="PANTHER" id="PTHR30185">
    <property type="entry name" value="CRYPTIC BETA-GLUCOSIDE BGL OPERON ANTITERMINATOR"/>
    <property type="match status" value="1"/>
</dbReference>
<dbReference type="Pfam" id="PF05043">
    <property type="entry name" value="Mga"/>
    <property type="match status" value="1"/>
</dbReference>
<dbReference type="EMBL" id="CP147246">
    <property type="protein sequence ID" value="WYJ95148.1"/>
    <property type="molecule type" value="Genomic_DNA"/>
</dbReference>
<dbReference type="InterPro" id="IPR036388">
    <property type="entry name" value="WH-like_DNA-bd_sf"/>
</dbReference>
<keyword evidence="2" id="KW-0804">Transcription</keyword>
<dbReference type="PANTHER" id="PTHR30185:SF13">
    <property type="entry name" value="LICABCH OPERON REGULATOR-RELATED"/>
    <property type="match status" value="1"/>
</dbReference>
<dbReference type="InterPro" id="IPR007737">
    <property type="entry name" value="Mga_HTH"/>
</dbReference>
<protein>
    <recommendedName>
        <fullName evidence="3">Mga helix-turn-helix domain-containing protein</fullName>
    </recommendedName>
</protein>
<dbReference type="InterPro" id="IPR050661">
    <property type="entry name" value="BglG_antiterminators"/>
</dbReference>
<dbReference type="RefSeq" id="WP_207114656.1">
    <property type="nucleotide sequence ID" value="NZ_CP147246.1"/>
</dbReference>
<name>A0AAQ3W6M5_9ENTE</name>
<reference evidence="4" key="2">
    <citation type="submission" date="2024-03" db="EMBL/GenBank/DDBJ databases">
        <title>The Genome Sequence of Enterococcus sp. DIV0238c.</title>
        <authorList>
            <consortium name="The Broad Institute Genomics Platform"/>
            <consortium name="The Broad Institute Microbial Omics Core"/>
            <consortium name="The Broad Institute Genomic Center for Infectious Diseases"/>
            <person name="Earl A."/>
            <person name="Manson A."/>
            <person name="Gilmore M."/>
            <person name="Schwartman J."/>
            <person name="Shea T."/>
            <person name="Abouelleil A."/>
            <person name="Cao P."/>
            <person name="Chapman S."/>
            <person name="Cusick C."/>
            <person name="Young S."/>
            <person name="Neafsey D."/>
            <person name="Nusbaum C."/>
            <person name="Birren B."/>
        </authorList>
    </citation>
    <scope>NUCLEOTIDE SEQUENCE</scope>
    <source>
        <strain evidence="4">9D6_DIV0238</strain>
    </source>
</reference>
<gene>
    <name evidence="4" type="ORF">A5889_002696</name>
</gene>
<keyword evidence="5" id="KW-1185">Reference proteome</keyword>